<protein>
    <recommendedName>
        <fullName evidence="3">Mitochondrial inner membrane protease subunit 2</fullName>
    </recommendedName>
</protein>
<reference evidence="13 14" key="1">
    <citation type="journal article" date="2016" name="Sci. Rep.">
        <title>Insights into Adaptations to a Near-Obligate Nematode Endoparasitic Lifestyle from the Finished Genome of Drechmeria coniospora.</title>
        <authorList>
            <person name="Zhang L."/>
            <person name="Zhou Z."/>
            <person name="Guo Q."/>
            <person name="Fokkens L."/>
            <person name="Miskei M."/>
            <person name="Pocsi I."/>
            <person name="Zhang W."/>
            <person name="Chen M."/>
            <person name="Wang L."/>
            <person name="Sun Y."/>
            <person name="Donzelli B.G."/>
            <person name="Gibson D.M."/>
            <person name="Nelson D.R."/>
            <person name="Luo J.G."/>
            <person name="Rep M."/>
            <person name="Liu H."/>
            <person name="Yang S."/>
            <person name="Wang J."/>
            <person name="Krasnoff S.B."/>
            <person name="Xu Y."/>
            <person name="Molnar I."/>
            <person name="Lin M."/>
        </authorList>
    </citation>
    <scope>NUCLEOTIDE SEQUENCE [LARGE SCALE GENOMIC DNA]</scope>
    <source>
        <strain evidence="13 14">ARSEF 6962</strain>
    </source>
</reference>
<keyword evidence="6" id="KW-0999">Mitochondrion inner membrane</keyword>
<dbReference type="GO" id="GO:0006465">
    <property type="term" value="P:signal peptide processing"/>
    <property type="evidence" value="ECO:0007669"/>
    <property type="project" value="InterPro"/>
</dbReference>
<dbReference type="InParanoid" id="A0A151GQE1"/>
<evidence type="ECO:0000313" key="13">
    <source>
        <dbReference type="EMBL" id="KYK59212.1"/>
    </source>
</evidence>
<evidence type="ECO:0000256" key="9">
    <source>
        <dbReference type="ARBA" id="ARBA00023128"/>
    </source>
</evidence>
<evidence type="ECO:0000256" key="8">
    <source>
        <dbReference type="ARBA" id="ARBA00022989"/>
    </source>
</evidence>
<comment type="subcellular location">
    <subcellularLocation>
        <location evidence="1">Mitochondrion inner membrane</location>
        <topology evidence="1">Single-pass membrane protein</topology>
    </subcellularLocation>
</comment>
<organism evidence="13 14">
    <name type="scientific">Drechmeria coniospora</name>
    <name type="common">Nematophagous fungus</name>
    <name type="synonym">Meria coniospora</name>
    <dbReference type="NCBI Taxonomy" id="98403"/>
    <lineage>
        <taxon>Eukaryota</taxon>
        <taxon>Fungi</taxon>
        <taxon>Dikarya</taxon>
        <taxon>Ascomycota</taxon>
        <taxon>Pezizomycotina</taxon>
        <taxon>Sordariomycetes</taxon>
        <taxon>Hypocreomycetidae</taxon>
        <taxon>Hypocreales</taxon>
        <taxon>Ophiocordycipitaceae</taxon>
        <taxon>Drechmeria</taxon>
    </lineage>
</organism>
<dbReference type="PANTHER" id="PTHR46041:SF2">
    <property type="entry name" value="MITOCHONDRIAL INNER MEMBRANE PROTEASE SUBUNIT 2"/>
    <property type="match status" value="1"/>
</dbReference>
<dbReference type="Pfam" id="PF10502">
    <property type="entry name" value="Peptidase_S26"/>
    <property type="match status" value="1"/>
</dbReference>
<dbReference type="InterPro" id="IPR037730">
    <property type="entry name" value="IMP2"/>
</dbReference>
<name>A0A151GQE1_DRECN</name>
<dbReference type="PANTHER" id="PTHR46041">
    <property type="entry name" value="MITOCHONDRIAL INNER MEMBRANE PROTEASE SUBUNIT 2"/>
    <property type="match status" value="1"/>
</dbReference>
<evidence type="ECO:0000256" key="10">
    <source>
        <dbReference type="ARBA" id="ARBA00023136"/>
    </source>
</evidence>
<evidence type="ECO:0000256" key="5">
    <source>
        <dbReference type="ARBA" id="ARBA00022692"/>
    </source>
</evidence>
<keyword evidence="8" id="KW-1133">Transmembrane helix</keyword>
<dbReference type="InterPro" id="IPR036286">
    <property type="entry name" value="LexA/Signal_pep-like_sf"/>
</dbReference>
<dbReference type="InterPro" id="IPR000223">
    <property type="entry name" value="Pept_S26A_signal_pept_1"/>
</dbReference>
<evidence type="ECO:0000256" key="6">
    <source>
        <dbReference type="ARBA" id="ARBA00022792"/>
    </source>
</evidence>
<dbReference type="EMBL" id="LAYC01000001">
    <property type="protein sequence ID" value="KYK59212.1"/>
    <property type="molecule type" value="Genomic_DNA"/>
</dbReference>
<keyword evidence="5" id="KW-0812">Transmembrane</keyword>
<sequence>MEAQLVDVGNSAKVGVAGLQAVWFRRLMALGSLWARLRSQGRQKSAARTVGLQLLGFATWIPVVAWFNLHVAELTIVDGASMYPFMNEERDSTLRRDVILNYKWAPQKGLERGMVVTLRSPTHPDTVAVKRVVAVEGDVVRTKQPYPVPTVRIPQGHVWVEGDGPPGSSLDSNTYGPVSKRLLTGRVTHIVYPFRKFGPVRWWEHRTRPLVE</sequence>
<dbReference type="Gene3D" id="2.10.109.10">
    <property type="entry name" value="Umud Fragment, subunit A"/>
    <property type="match status" value="1"/>
</dbReference>
<dbReference type="GO" id="GO:0004252">
    <property type="term" value="F:serine-type endopeptidase activity"/>
    <property type="evidence" value="ECO:0007669"/>
    <property type="project" value="InterPro"/>
</dbReference>
<dbReference type="SUPFAM" id="SSF51306">
    <property type="entry name" value="LexA/Signal peptidase"/>
    <property type="match status" value="1"/>
</dbReference>
<evidence type="ECO:0000256" key="2">
    <source>
        <dbReference type="ARBA" id="ARBA00007066"/>
    </source>
</evidence>
<gene>
    <name evidence="13" type="ORF">DCS_00342</name>
</gene>
<feature type="domain" description="Peptidase S26" evidence="12">
    <location>
        <begin position="63"/>
        <end position="143"/>
    </location>
</feature>
<dbReference type="STRING" id="98403.A0A151GQE1"/>
<dbReference type="AlphaFoldDB" id="A0A151GQE1"/>
<evidence type="ECO:0000256" key="11">
    <source>
        <dbReference type="PIRSR" id="PIRSR600223-1"/>
    </source>
</evidence>
<dbReference type="GeneID" id="63712985"/>
<dbReference type="Proteomes" id="UP000076580">
    <property type="component" value="Chromosome 01"/>
</dbReference>
<dbReference type="GO" id="GO:0042720">
    <property type="term" value="C:mitochondrial inner membrane peptidase complex"/>
    <property type="evidence" value="ECO:0007669"/>
    <property type="project" value="InterPro"/>
</dbReference>
<evidence type="ECO:0000256" key="3">
    <source>
        <dbReference type="ARBA" id="ARBA00013650"/>
    </source>
</evidence>
<evidence type="ECO:0000256" key="7">
    <source>
        <dbReference type="ARBA" id="ARBA00022801"/>
    </source>
</evidence>
<keyword evidence="14" id="KW-1185">Reference proteome</keyword>
<evidence type="ECO:0000256" key="4">
    <source>
        <dbReference type="ARBA" id="ARBA00022670"/>
    </source>
</evidence>
<keyword evidence="9" id="KW-0496">Mitochondrion</keyword>
<keyword evidence="10" id="KW-0472">Membrane</keyword>
<feature type="active site" evidence="11">
    <location>
        <position position="130"/>
    </location>
</feature>
<accession>A0A151GQE1</accession>
<comment type="similarity">
    <text evidence="2">Belongs to the peptidase S26 family. IMP2 subfamily.</text>
</comment>
<proteinExistence type="inferred from homology"/>
<keyword evidence="4" id="KW-0645">Protease</keyword>
<dbReference type="InterPro" id="IPR019533">
    <property type="entry name" value="Peptidase_S26"/>
</dbReference>
<evidence type="ECO:0000256" key="1">
    <source>
        <dbReference type="ARBA" id="ARBA00004434"/>
    </source>
</evidence>
<dbReference type="PRINTS" id="PR00727">
    <property type="entry name" value="LEADERPTASE"/>
</dbReference>
<keyword evidence="7" id="KW-0378">Hydrolase</keyword>
<feature type="active site" evidence="11">
    <location>
        <position position="81"/>
    </location>
</feature>
<dbReference type="CDD" id="cd06530">
    <property type="entry name" value="S26_SPase_I"/>
    <property type="match status" value="1"/>
</dbReference>
<dbReference type="RefSeq" id="XP_040658564.1">
    <property type="nucleotide sequence ID" value="XM_040797681.1"/>
</dbReference>
<dbReference type="GO" id="GO:0006627">
    <property type="term" value="P:protein processing involved in protein targeting to mitochondrion"/>
    <property type="evidence" value="ECO:0007669"/>
    <property type="project" value="InterPro"/>
</dbReference>
<comment type="caution">
    <text evidence="13">The sequence shown here is derived from an EMBL/GenBank/DDBJ whole genome shotgun (WGS) entry which is preliminary data.</text>
</comment>
<evidence type="ECO:0000259" key="12">
    <source>
        <dbReference type="Pfam" id="PF10502"/>
    </source>
</evidence>
<dbReference type="FunCoup" id="A0A151GQE1">
    <property type="interactions" value="323"/>
</dbReference>
<evidence type="ECO:0000313" key="14">
    <source>
        <dbReference type="Proteomes" id="UP000076580"/>
    </source>
</evidence>